<keyword evidence="5 9" id="KW-0328">Glycosyltransferase</keyword>
<keyword evidence="3 9" id="KW-0150">Chloroplast</keyword>
<dbReference type="InterPro" id="IPR011835">
    <property type="entry name" value="GS/SS"/>
</dbReference>
<accession>A0ABP0X952</accession>
<comment type="similarity">
    <text evidence="2 9">Belongs to the glycosyltransferase 1 family. Bacterial/plant glycogen synthase subfamily.</text>
</comment>
<evidence type="ECO:0000259" key="11">
    <source>
        <dbReference type="Pfam" id="PF08323"/>
    </source>
</evidence>
<dbReference type="Proteomes" id="UP001497444">
    <property type="component" value="Chromosome 6"/>
</dbReference>
<name>A0ABP0X952_9BRYO</name>
<evidence type="ECO:0000313" key="13">
    <source>
        <dbReference type="Proteomes" id="UP001497444"/>
    </source>
</evidence>
<evidence type="ECO:0000256" key="6">
    <source>
        <dbReference type="ARBA" id="ARBA00022679"/>
    </source>
</evidence>
<keyword evidence="9" id="KW-0035">Amyloplast</keyword>
<keyword evidence="13" id="KW-1185">Reference proteome</keyword>
<dbReference type="PANTHER" id="PTHR45825">
    <property type="entry name" value="GRANULE-BOUND STARCH SYNTHASE 1, CHLOROPLASTIC/AMYLOPLASTIC"/>
    <property type="match status" value="1"/>
</dbReference>
<dbReference type="PANTHER" id="PTHR45825:SF3">
    <property type="entry name" value="GRANULE-BOUND STARCH SYNTHASE 1, CHLOROPLASTIC_AMYLOPLASTIC"/>
    <property type="match status" value="1"/>
</dbReference>
<feature type="domain" description="Starch synthase catalytic" evidence="11">
    <location>
        <begin position="130"/>
        <end position="385"/>
    </location>
</feature>
<evidence type="ECO:0000259" key="10">
    <source>
        <dbReference type="Pfam" id="PF00534"/>
    </source>
</evidence>
<evidence type="ECO:0000256" key="7">
    <source>
        <dbReference type="ARBA" id="ARBA00022922"/>
    </source>
</evidence>
<evidence type="ECO:0000256" key="5">
    <source>
        <dbReference type="ARBA" id="ARBA00022676"/>
    </source>
</evidence>
<dbReference type="Gene3D" id="3.40.50.2000">
    <property type="entry name" value="Glycogen Phosphorylase B"/>
    <property type="match status" value="2"/>
</dbReference>
<evidence type="ECO:0000256" key="2">
    <source>
        <dbReference type="ARBA" id="ARBA00010281"/>
    </source>
</evidence>
<dbReference type="Pfam" id="PF08323">
    <property type="entry name" value="Glyco_transf_5"/>
    <property type="match status" value="1"/>
</dbReference>
<dbReference type="NCBIfam" id="TIGR02095">
    <property type="entry name" value="glgA"/>
    <property type="match status" value="1"/>
</dbReference>
<dbReference type="InterPro" id="IPR001296">
    <property type="entry name" value="Glyco_trans_1"/>
</dbReference>
<keyword evidence="4" id="KW-0934">Plastid</keyword>
<evidence type="ECO:0000256" key="3">
    <source>
        <dbReference type="ARBA" id="ARBA00022528"/>
    </source>
</evidence>
<dbReference type="InterPro" id="IPR013534">
    <property type="entry name" value="Starch_synth_cat_dom"/>
</dbReference>
<comment type="pathway">
    <text evidence="1 9">Glycan biosynthesis; starch biosynthesis.</text>
</comment>
<feature type="domain" description="Glycosyl transferase family 1" evidence="10">
    <location>
        <begin position="440"/>
        <end position="566"/>
    </location>
</feature>
<protein>
    <recommendedName>
        <fullName evidence="9">Starch synthase, chloroplastic/amyloplastic</fullName>
        <ecNumber evidence="9">2.4.1.-</ecNumber>
    </recommendedName>
</protein>
<evidence type="ECO:0000256" key="9">
    <source>
        <dbReference type="RuleBase" id="RU361232"/>
    </source>
</evidence>
<dbReference type="EC" id="2.4.1.-" evidence="9"/>
<sequence length="653" mass="72707">MAVVAVGPRVWWLASGSESAAATGATTWVERCRVKPKCSSTKTHTIMHQDCDRRGRHDLRLMAVSFQGLRTTTFVGGRQQRRRRRRHEMGGMNPQESRWKRRFRTRHTPVAFPSRAAAHSAIMPVCSMMNIVFVSAEVAPWSKTGGLGDVLSGLPPALAALGHRVMTISPRYDQYKDAWDTDVTVADQKETVRFFHCFKRGVDRVFVDHPRFLAKVRGKTRSKIYGPTTGVDYYDNQFRFCLLAKVKRSDTTYLSISPCENVVFVANDWHTALLPCYLKSIYKSSGQFPNAKVAFCVHNIAYQGRFAFSDFQQLGLPEEFISSFEFYDSFLTTMTSSRCPPLRKKRKINWMKAALLESDIVLTVSPNYAKELTAGPDKGVELDTIVSKAGVLGIVNGMDVQEWDPLEDEHLSIRYNCNTVVAAKPLLKEALQAEVGLPVNPTVPLFGFIGRLEEQKGSDILAEATSDFLKEDIQLIVLGTGKKSLELQLEQLVFKFPDKARSIVKFNTPLAHMITAGVDYMLVPSRFEPCGLIQLHAMRYGTVPIVASTGGLVDTVQDGVNGFHIGRAFNINCDRIYAEDVEALTSAIKRAAKVYGTAEYTRMSQACMSQDLSWKGPARKWEEALLGLQVYCSTAGQDGDKNAPKAPATLTSP</sequence>
<reference evidence="12" key="1">
    <citation type="submission" date="2024-02" db="EMBL/GenBank/DDBJ databases">
        <authorList>
            <consortium name="ELIXIR-Norway"/>
            <consortium name="Elixir Norway"/>
        </authorList>
    </citation>
    <scope>NUCLEOTIDE SEQUENCE</scope>
</reference>
<dbReference type="HAMAP" id="MF_00484">
    <property type="entry name" value="Glycogen_synth"/>
    <property type="match status" value="1"/>
</dbReference>
<comment type="subcellular location">
    <subcellularLocation>
        <location evidence="9">Plastid</location>
        <location evidence="9">Chloroplast</location>
    </subcellularLocation>
    <subcellularLocation>
        <location evidence="9">Plastid</location>
        <location evidence="9">Amyloplast</location>
    </subcellularLocation>
</comment>
<dbReference type="EMBL" id="OZ020101">
    <property type="protein sequence ID" value="CAK9274120.1"/>
    <property type="molecule type" value="Genomic_DNA"/>
</dbReference>
<dbReference type="CDD" id="cd03791">
    <property type="entry name" value="GT5_Glycogen_synthase_DULL1-like"/>
    <property type="match status" value="1"/>
</dbReference>
<gene>
    <name evidence="12" type="ORF">CSSPJE1EN1_LOCUS19598</name>
</gene>
<evidence type="ECO:0000256" key="1">
    <source>
        <dbReference type="ARBA" id="ARBA00004727"/>
    </source>
</evidence>
<evidence type="ECO:0000313" key="12">
    <source>
        <dbReference type="EMBL" id="CAK9274120.1"/>
    </source>
</evidence>
<evidence type="ECO:0000256" key="4">
    <source>
        <dbReference type="ARBA" id="ARBA00022640"/>
    </source>
</evidence>
<proteinExistence type="inferred from homology"/>
<organism evidence="12 13">
    <name type="scientific">Sphagnum jensenii</name>
    <dbReference type="NCBI Taxonomy" id="128206"/>
    <lineage>
        <taxon>Eukaryota</taxon>
        <taxon>Viridiplantae</taxon>
        <taxon>Streptophyta</taxon>
        <taxon>Embryophyta</taxon>
        <taxon>Bryophyta</taxon>
        <taxon>Sphagnophytina</taxon>
        <taxon>Sphagnopsida</taxon>
        <taxon>Sphagnales</taxon>
        <taxon>Sphagnaceae</taxon>
        <taxon>Sphagnum</taxon>
    </lineage>
</organism>
<dbReference type="SUPFAM" id="SSF53756">
    <property type="entry name" value="UDP-Glycosyltransferase/glycogen phosphorylase"/>
    <property type="match status" value="1"/>
</dbReference>
<keyword evidence="8" id="KW-0809">Transit peptide</keyword>
<evidence type="ECO:0000256" key="8">
    <source>
        <dbReference type="ARBA" id="ARBA00022946"/>
    </source>
</evidence>
<keyword evidence="7 9" id="KW-0750">Starch biosynthesis</keyword>
<dbReference type="Pfam" id="PF00534">
    <property type="entry name" value="Glycos_transf_1"/>
    <property type="match status" value="1"/>
</dbReference>
<keyword evidence="6" id="KW-0808">Transferase</keyword>